<name>A0A6C0BN68_9ZZZZ</name>
<proteinExistence type="predicted"/>
<dbReference type="AlphaFoldDB" id="A0A6C0BN68"/>
<organism evidence="1">
    <name type="scientific">viral metagenome</name>
    <dbReference type="NCBI Taxonomy" id="1070528"/>
    <lineage>
        <taxon>unclassified sequences</taxon>
        <taxon>metagenomes</taxon>
        <taxon>organismal metagenomes</taxon>
    </lineage>
</organism>
<sequence length="33" mass="3867">MPNKFTFCEKFYLLAGFRDGIYRSVLGYPFSVV</sequence>
<dbReference type="EMBL" id="MN739205">
    <property type="protein sequence ID" value="QHS93490.1"/>
    <property type="molecule type" value="Genomic_DNA"/>
</dbReference>
<evidence type="ECO:0000313" key="1">
    <source>
        <dbReference type="EMBL" id="QHS93490.1"/>
    </source>
</evidence>
<accession>A0A6C0BN68</accession>
<reference evidence="1" key="1">
    <citation type="journal article" date="2020" name="Nature">
        <title>Giant virus diversity and host interactions through global metagenomics.</title>
        <authorList>
            <person name="Schulz F."/>
            <person name="Roux S."/>
            <person name="Paez-Espino D."/>
            <person name="Jungbluth S."/>
            <person name="Walsh D.A."/>
            <person name="Denef V.J."/>
            <person name="McMahon K.D."/>
            <person name="Konstantinidis K.T."/>
            <person name="Eloe-Fadrosh E.A."/>
            <person name="Kyrpides N.C."/>
            <person name="Woyke T."/>
        </authorList>
    </citation>
    <scope>NUCLEOTIDE SEQUENCE</scope>
    <source>
        <strain evidence="1">GVMAG-M-3300017989-17</strain>
    </source>
</reference>
<protein>
    <submittedName>
        <fullName evidence="1">Uncharacterized protein</fullName>
    </submittedName>
</protein>